<name>A0ABP0EJ05_9ASCO</name>
<dbReference type="PANTHER" id="PTHR12170">
    <property type="entry name" value="MACROPHAGE ERYTHROBLAST ATTACHER-RELATED"/>
    <property type="match status" value="1"/>
</dbReference>
<comment type="subcellular location">
    <subcellularLocation>
        <location evidence="1">Cytoplasm</location>
    </subcellularLocation>
</comment>
<evidence type="ECO:0000256" key="2">
    <source>
        <dbReference type="ARBA" id="ARBA00010615"/>
    </source>
</evidence>
<reference evidence="11 12" key="1">
    <citation type="submission" date="2024-01" db="EMBL/GenBank/DDBJ databases">
        <authorList>
            <consortium name="Genoscope - CEA"/>
            <person name="William W."/>
        </authorList>
    </citation>
    <scope>NUCLEOTIDE SEQUENCE [LARGE SCALE GENOMIC DNA]</scope>
    <source>
        <strain evidence="11 12">29B2s-10</strain>
    </source>
</reference>
<keyword evidence="6" id="KW-0862">Zinc</keyword>
<dbReference type="PANTHER" id="PTHR12170:SF2">
    <property type="entry name" value="E3 UBIQUITIN-PROTEIN TRANSFERASE MAEA"/>
    <property type="match status" value="1"/>
</dbReference>
<keyword evidence="4" id="KW-0479">Metal-binding</keyword>
<evidence type="ECO:0000256" key="7">
    <source>
        <dbReference type="PROSITE-ProRule" id="PRU01215"/>
    </source>
</evidence>
<feature type="compositionally biased region" description="Low complexity" evidence="8">
    <location>
        <begin position="532"/>
        <end position="552"/>
    </location>
</feature>
<dbReference type="Pfam" id="PF10607">
    <property type="entry name" value="CTLH"/>
    <property type="match status" value="1"/>
</dbReference>
<evidence type="ECO:0000313" key="12">
    <source>
        <dbReference type="Proteomes" id="UP001497600"/>
    </source>
</evidence>
<proteinExistence type="inferred from homology"/>
<dbReference type="Proteomes" id="UP001497600">
    <property type="component" value="Chromosome G"/>
</dbReference>
<feature type="domain" description="CTLH" evidence="9">
    <location>
        <begin position="280"/>
        <end position="316"/>
    </location>
</feature>
<dbReference type="EMBL" id="OZ004259">
    <property type="protein sequence ID" value="CAK7917269.1"/>
    <property type="molecule type" value="Genomic_DNA"/>
</dbReference>
<organism evidence="11 12">
    <name type="scientific">[Candida] anglica</name>
    <dbReference type="NCBI Taxonomy" id="148631"/>
    <lineage>
        <taxon>Eukaryota</taxon>
        <taxon>Fungi</taxon>
        <taxon>Dikarya</taxon>
        <taxon>Ascomycota</taxon>
        <taxon>Saccharomycotina</taxon>
        <taxon>Pichiomycetes</taxon>
        <taxon>Debaryomycetaceae</taxon>
        <taxon>Kurtzmaniella</taxon>
    </lineage>
</organism>
<feature type="domain" description="RING-Gid-type" evidence="10">
    <location>
        <begin position="568"/>
        <end position="643"/>
    </location>
</feature>
<keyword evidence="3" id="KW-0963">Cytoplasm</keyword>
<sequence>MADPTINFHVQTRSTQFKIPTELLKKNFKAVQKLLEKQKKTLAEEATKVARNESLPAPMRLQLVRKLVRSAEQFHQRLVALAALDREYRERLVARNAKLQQLRLCTVKGGKQDQILDLNSYTLINWYRDETNLAIVEYLIRTSGSELEVPVKVSDTDELVGVSSIEEEEMEIEIAPFSGIARPGIEPGIAPLPPKKRKTINRGVAKVGEEGTSTTTTTTTTTSASTDGSTGSVSLGIDLLNHLSQKNPELYKLIDYDVYHEFNHVHRSIQRFHTLSPVSAWFNENKPLLKKIHSNLDFEIKYCRLLSLIEEGKVGEAMRYSHENLSSYGNKDNYDKENDHRAANLDKLKRIGGLLLYLSVNTTTTTTTSGVASGGVDATTAAGASSTGASSTDSGGACAFGSSSLSNSVAAHSPGFQEHRKLLSHGRWQSLAQCFVDDFTRLYGISKTYPLFVYLSAGISSLKTKSCYCNYENTVFDRPDTPGGIDTHPAAGVAATTPVAPLSSSPAGATLDRSSPGDVASTSPGHTSPGHTSPGYTSASTSTGSRSAATPGVGPNEYYKRLHKVNNCPVCSPELFQLGQNLPYAQLITRIFNNPHVLPNGNIYAFDKLLQLAQSRNKLHPQSSSSSSSSSAKLFQTVQDPLTKEEFLVDDCVRVYAA</sequence>
<evidence type="ECO:0000256" key="4">
    <source>
        <dbReference type="ARBA" id="ARBA00022723"/>
    </source>
</evidence>
<evidence type="ECO:0000259" key="9">
    <source>
        <dbReference type="PROSITE" id="PS50897"/>
    </source>
</evidence>
<dbReference type="InterPro" id="IPR044063">
    <property type="entry name" value="ZF_RING_GID"/>
</dbReference>
<evidence type="ECO:0000256" key="8">
    <source>
        <dbReference type="SAM" id="MobiDB-lite"/>
    </source>
</evidence>
<keyword evidence="5 7" id="KW-0863">Zinc-finger</keyword>
<accession>A0ABP0EJ05</accession>
<evidence type="ECO:0000256" key="1">
    <source>
        <dbReference type="ARBA" id="ARBA00004496"/>
    </source>
</evidence>
<feature type="region of interest" description="Disordered" evidence="8">
    <location>
        <begin position="498"/>
        <end position="552"/>
    </location>
</feature>
<dbReference type="PROSITE" id="PS51867">
    <property type="entry name" value="ZF_RING_GID"/>
    <property type="match status" value="1"/>
</dbReference>
<protein>
    <submittedName>
        <fullName evidence="11">Protein Fyv10p</fullName>
    </submittedName>
</protein>
<dbReference type="InterPro" id="IPR024964">
    <property type="entry name" value="CTLH/CRA"/>
</dbReference>
<keyword evidence="12" id="KW-1185">Reference proteome</keyword>
<feature type="compositionally biased region" description="Polar residues" evidence="8">
    <location>
        <begin position="520"/>
        <end position="531"/>
    </location>
</feature>
<feature type="zinc finger region" description="RING-Gid-type" evidence="7">
    <location>
        <begin position="568"/>
        <end position="643"/>
    </location>
</feature>
<evidence type="ECO:0000256" key="5">
    <source>
        <dbReference type="ARBA" id="ARBA00022771"/>
    </source>
</evidence>
<comment type="similarity">
    <text evidence="2">Belongs to the FYV10 family.</text>
</comment>
<gene>
    <name evidence="11" type="primary">FYV10</name>
    <name evidence="11" type="ORF">CAAN4_G07668</name>
</gene>
<dbReference type="InterPro" id="IPR006595">
    <property type="entry name" value="CTLH_C"/>
</dbReference>
<feature type="compositionally biased region" description="Low complexity" evidence="8">
    <location>
        <begin position="211"/>
        <end position="228"/>
    </location>
</feature>
<evidence type="ECO:0000259" key="10">
    <source>
        <dbReference type="PROSITE" id="PS51867"/>
    </source>
</evidence>
<dbReference type="InterPro" id="IPR045098">
    <property type="entry name" value="Fyv10_fam"/>
</dbReference>
<evidence type="ECO:0000256" key="6">
    <source>
        <dbReference type="ARBA" id="ARBA00022833"/>
    </source>
</evidence>
<evidence type="ECO:0000256" key="3">
    <source>
        <dbReference type="ARBA" id="ARBA00022490"/>
    </source>
</evidence>
<feature type="region of interest" description="Disordered" evidence="8">
    <location>
        <begin position="205"/>
        <end position="228"/>
    </location>
</feature>
<dbReference type="PROSITE" id="PS50897">
    <property type="entry name" value="CTLH"/>
    <property type="match status" value="1"/>
</dbReference>
<evidence type="ECO:0000313" key="11">
    <source>
        <dbReference type="EMBL" id="CAK7917269.1"/>
    </source>
</evidence>